<dbReference type="SUPFAM" id="SSF53335">
    <property type="entry name" value="S-adenosyl-L-methionine-dependent methyltransferases"/>
    <property type="match status" value="1"/>
</dbReference>
<comment type="caution">
    <text evidence="1">The sequence shown here is derived from an EMBL/GenBank/DDBJ whole genome shotgun (WGS) entry which is preliminary data.</text>
</comment>
<feature type="non-terminal residue" evidence="1">
    <location>
        <position position="1"/>
    </location>
</feature>
<dbReference type="AlphaFoldDB" id="X1NU27"/>
<sequence length="43" mass="4886">WEFTTSAAAKELDRNSISVEINPEFCEIGKRRLAQTSPLNDFT</sequence>
<organism evidence="1">
    <name type="scientific">marine sediment metagenome</name>
    <dbReference type="NCBI Taxonomy" id="412755"/>
    <lineage>
        <taxon>unclassified sequences</taxon>
        <taxon>metagenomes</taxon>
        <taxon>ecological metagenomes</taxon>
    </lineage>
</organism>
<proteinExistence type="predicted"/>
<dbReference type="Gene3D" id="3.40.50.150">
    <property type="entry name" value="Vaccinia Virus protein VP39"/>
    <property type="match status" value="1"/>
</dbReference>
<dbReference type="EMBL" id="BARV01017336">
    <property type="protein sequence ID" value="GAI22164.1"/>
    <property type="molecule type" value="Genomic_DNA"/>
</dbReference>
<evidence type="ECO:0000313" key="1">
    <source>
        <dbReference type="EMBL" id="GAI22164.1"/>
    </source>
</evidence>
<dbReference type="InterPro" id="IPR029063">
    <property type="entry name" value="SAM-dependent_MTases_sf"/>
</dbReference>
<accession>X1NU27</accession>
<evidence type="ECO:0008006" key="2">
    <source>
        <dbReference type="Google" id="ProtNLM"/>
    </source>
</evidence>
<name>X1NU27_9ZZZZ</name>
<protein>
    <recommendedName>
        <fullName evidence="2">DNA methylase N-4/N-6 domain-containing protein</fullName>
    </recommendedName>
</protein>
<gene>
    <name evidence="1" type="ORF">S06H3_29576</name>
</gene>
<reference evidence="1" key="1">
    <citation type="journal article" date="2014" name="Front. Microbiol.">
        <title>High frequency of phylogenetically diverse reductive dehalogenase-homologous genes in deep subseafloor sedimentary metagenomes.</title>
        <authorList>
            <person name="Kawai M."/>
            <person name="Futagami T."/>
            <person name="Toyoda A."/>
            <person name="Takaki Y."/>
            <person name="Nishi S."/>
            <person name="Hori S."/>
            <person name="Arai W."/>
            <person name="Tsubouchi T."/>
            <person name="Morono Y."/>
            <person name="Uchiyama I."/>
            <person name="Ito T."/>
            <person name="Fujiyama A."/>
            <person name="Inagaki F."/>
            <person name="Takami H."/>
        </authorList>
    </citation>
    <scope>NUCLEOTIDE SEQUENCE</scope>
    <source>
        <strain evidence="1">Expedition CK06-06</strain>
    </source>
</reference>